<evidence type="ECO:0000256" key="1">
    <source>
        <dbReference type="ARBA" id="ARBA00010790"/>
    </source>
</evidence>
<dbReference type="InterPro" id="IPR036188">
    <property type="entry name" value="FAD/NAD-bd_sf"/>
</dbReference>
<keyword evidence="6" id="KW-1185">Reference proteome</keyword>
<protein>
    <submittedName>
        <fullName evidence="5">Glucose-methanol-choline oxidoreductase</fullName>
    </submittedName>
</protein>
<dbReference type="SUPFAM" id="SSF51905">
    <property type="entry name" value="FAD/NAD(P)-binding domain"/>
    <property type="match status" value="1"/>
</dbReference>
<dbReference type="AlphaFoldDB" id="A0A9P9E766"/>
<dbReference type="Gene3D" id="3.50.50.60">
    <property type="entry name" value="FAD/NAD(P)-binding domain"/>
    <property type="match status" value="1"/>
</dbReference>
<comment type="cofactor">
    <cofactor evidence="3">
        <name>FAD</name>
        <dbReference type="ChEBI" id="CHEBI:57692"/>
    </cofactor>
</comment>
<dbReference type="Pfam" id="PF05199">
    <property type="entry name" value="GMC_oxred_C"/>
    <property type="match status" value="1"/>
</dbReference>
<dbReference type="Gene3D" id="3.30.560.10">
    <property type="entry name" value="Glucose Oxidase, domain 3"/>
    <property type="match status" value="1"/>
</dbReference>
<dbReference type="GO" id="GO:0044550">
    <property type="term" value="P:secondary metabolite biosynthetic process"/>
    <property type="evidence" value="ECO:0007669"/>
    <property type="project" value="TreeGrafter"/>
</dbReference>
<dbReference type="GO" id="GO:0050660">
    <property type="term" value="F:flavin adenine dinucleotide binding"/>
    <property type="evidence" value="ECO:0007669"/>
    <property type="project" value="InterPro"/>
</dbReference>
<evidence type="ECO:0000256" key="2">
    <source>
        <dbReference type="PIRSR" id="PIRSR000137-1"/>
    </source>
</evidence>
<sequence>MQIADTSPILADPAQVKRSALQIKDSYDYVIIGGGTAGLTVGNRLSEDTSKDVLVIELGYFGDESCIWQPRRIPTPGPNPCARHWFNDTTVPQPFLNNASIQYLAGAVVGGSSAVNGMFFDRGSRADYDAWVELGNPGWGWDDLFPYFKKSVRFSVPSQESAEKFGYTWDEAAYGDGPVWAAYPPWQWVRITSRAWGDLNITSPKEHALGDAVGRFYVPTSQNPINQTRSYARYAYYDPIKDRPNFHLLIGHKVEKLLLSDNGEIEGILFSERNNPQEKFTVKASKETILAAGAVHTPQILELSGIGPKAVLEAAGIEVKVDLPGVGQNFQDHPQPKVVCTFTNDVWPNPSTLAQNVTFQAEAQAEYQTNKTGPLTLALGNEPVFLPLSITHSSPESFLAAVAAQAPGAYLLPDTPEEVKAGYVVQKEVLIKLYSSNKAAVYETFNNGGCPGTIIIQKPFSRGTIHIKSSDPYASPLIDFRVFTNPLDLDQAIEFIKFTRKYIQVPTLSVLAPVITAPALNISDSDTEALIKHVKAVSGPTSFHASGTAAMLPKKLGGVVAPDLTVYDIQGLSIVDASIFPLIPSTHLSATVYAVAEKAADIIKGRA</sequence>
<organism evidence="5 6">
    <name type="scientific">Dendryphion nanum</name>
    <dbReference type="NCBI Taxonomy" id="256645"/>
    <lineage>
        <taxon>Eukaryota</taxon>
        <taxon>Fungi</taxon>
        <taxon>Dikarya</taxon>
        <taxon>Ascomycota</taxon>
        <taxon>Pezizomycotina</taxon>
        <taxon>Dothideomycetes</taxon>
        <taxon>Pleosporomycetidae</taxon>
        <taxon>Pleosporales</taxon>
        <taxon>Torulaceae</taxon>
        <taxon>Dendryphion</taxon>
    </lineage>
</organism>
<dbReference type="PANTHER" id="PTHR11552">
    <property type="entry name" value="GLUCOSE-METHANOL-CHOLINE GMC OXIDOREDUCTASE"/>
    <property type="match status" value="1"/>
</dbReference>
<evidence type="ECO:0000256" key="3">
    <source>
        <dbReference type="PIRSR" id="PIRSR000137-2"/>
    </source>
</evidence>
<keyword evidence="3" id="KW-0285">Flavoprotein</keyword>
<dbReference type="PIRSF" id="PIRSF000137">
    <property type="entry name" value="Alcohol_oxidase"/>
    <property type="match status" value="1"/>
</dbReference>
<dbReference type="PANTHER" id="PTHR11552:SF115">
    <property type="entry name" value="DEHYDROGENASE XPTC-RELATED"/>
    <property type="match status" value="1"/>
</dbReference>
<dbReference type="PROSITE" id="PS00624">
    <property type="entry name" value="GMC_OXRED_2"/>
    <property type="match status" value="1"/>
</dbReference>
<accession>A0A9P9E766</accession>
<evidence type="ECO:0000259" key="4">
    <source>
        <dbReference type="PROSITE" id="PS00624"/>
    </source>
</evidence>
<feature type="active site" description="Proton acceptor" evidence="2">
    <location>
        <position position="587"/>
    </location>
</feature>
<proteinExistence type="inferred from homology"/>
<dbReference type="OrthoDB" id="269227at2759"/>
<evidence type="ECO:0000313" key="5">
    <source>
        <dbReference type="EMBL" id="KAH7132328.1"/>
    </source>
</evidence>
<dbReference type="InterPro" id="IPR007867">
    <property type="entry name" value="GMC_OxRtase_C"/>
</dbReference>
<dbReference type="Pfam" id="PF00732">
    <property type="entry name" value="GMC_oxred_N"/>
    <property type="match status" value="1"/>
</dbReference>
<comment type="similarity">
    <text evidence="1">Belongs to the GMC oxidoreductase family.</text>
</comment>
<feature type="domain" description="Glucose-methanol-choline oxidoreductase N-terminal" evidence="4">
    <location>
        <begin position="293"/>
        <end position="307"/>
    </location>
</feature>
<dbReference type="EMBL" id="JAGMWT010000003">
    <property type="protein sequence ID" value="KAH7132328.1"/>
    <property type="molecule type" value="Genomic_DNA"/>
</dbReference>
<dbReference type="InterPro" id="IPR000172">
    <property type="entry name" value="GMC_OxRdtase_N"/>
</dbReference>
<evidence type="ECO:0000313" key="6">
    <source>
        <dbReference type="Proteomes" id="UP000700596"/>
    </source>
</evidence>
<name>A0A9P9E766_9PLEO</name>
<keyword evidence="3" id="KW-0274">FAD</keyword>
<gene>
    <name evidence="5" type="ORF">B0J11DRAFT_557068</name>
</gene>
<dbReference type="GO" id="GO:0016614">
    <property type="term" value="F:oxidoreductase activity, acting on CH-OH group of donors"/>
    <property type="evidence" value="ECO:0007669"/>
    <property type="project" value="InterPro"/>
</dbReference>
<comment type="caution">
    <text evidence="5">The sequence shown here is derived from an EMBL/GenBank/DDBJ whole genome shotgun (WGS) entry which is preliminary data.</text>
</comment>
<dbReference type="InterPro" id="IPR012132">
    <property type="entry name" value="GMC_OxRdtase"/>
</dbReference>
<dbReference type="SUPFAM" id="SSF54373">
    <property type="entry name" value="FAD-linked reductases, C-terminal domain"/>
    <property type="match status" value="1"/>
</dbReference>
<feature type="binding site" evidence="3">
    <location>
        <position position="108"/>
    </location>
    <ligand>
        <name>FAD</name>
        <dbReference type="ChEBI" id="CHEBI:57692"/>
    </ligand>
</feature>
<reference evidence="5" key="1">
    <citation type="journal article" date="2021" name="Nat. Commun.">
        <title>Genetic determinants of endophytism in the Arabidopsis root mycobiome.</title>
        <authorList>
            <person name="Mesny F."/>
            <person name="Miyauchi S."/>
            <person name="Thiergart T."/>
            <person name="Pickel B."/>
            <person name="Atanasova L."/>
            <person name="Karlsson M."/>
            <person name="Huettel B."/>
            <person name="Barry K.W."/>
            <person name="Haridas S."/>
            <person name="Chen C."/>
            <person name="Bauer D."/>
            <person name="Andreopoulos W."/>
            <person name="Pangilinan J."/>
            <person name="LaButti K."/>
            <person name="Riley R."/>
            <person name="Lipzen A."/>
            <person name="Clum A."/>
            <person name="Drula E."/>
            <person name="Henrissat B."/>
            <person name="Kohler A."/>
            <person name="Grigoriev I.V."/>
            <person name="Martin F.M."/>
            <person name="Hacquard S."/>
        </authorList>
    </citation>
    <scope>NUCLEOTIDE SEQUENCE</scope>
    <source>
        <strain evidence="5">MPI-CAGE-CH-0243</strain>
    </source>
</reference>
<dbReference type="Proteomes" id="UP000700596">
    <property type="component" value="Unassembled WGS sequence"/>
</dbReference>
<feature type="binding site" evidence="3">
    <location>
        <position position="254"/>
    </location>
    <ligand>
        <name>FAD</name>
        <dbReference type="ChEBI" id="CHEBI:57692"/>
    </ligand>
</feature>
<feature type="active site" description="Proton donor" evidence="2">
    <location>
        <position position="544"/>
    </location>
</feature>